<reference evidence="1" key="2">
    <citation type="submission" date="2020-11" db="EMBL/GenBank/DDBJ databases">
        <authorList>
            <person name="McCartney M.A."/>
            <person name="Auch B."/>
            <person name="Kono T."/>
            <person name="Mallez S."/>
            <person name="Becker A."/>
            <person name="Gohl D.M."/>
            <person name="Silverstein K.A.T."/>
            <person name="Koren S."/>
            <person name="Bechman K.B."/>
            <person name="Herman A."/>
            <person name="Abrahante J.E."/>
            <person name="Garbe J."/>
        </authorList>
    </citation>
    <scope>NUCLEOTIDE SEQUENCE</scope>
    <source>
        <strain evidence="1">Duluth1</strain>
        <tissue evidence="1">Whole animal</tissue>
    </source>
</reference>
<accession>A0A9D4NE59</accession>
<protein>
    <submittedName>
        <fullName evidence="1">Uncharacterized protein</fullName>
    </submittedName>
</protein>
<dbReference type="Proteomes" id="UP000828390">
    <property type="component" value="Unassembled WGS sequence"/>
</dbReference>
<evidence type="ECO:0000313" key="1">
    <source>
        <dbReference type="EMBL" id="KAH3892009.1"/>
    </source>
</evidence>
<proteinExistence type="predicted"/>
<organism evidence="1 2">
    <name type="scientific">Dreissena polymorpha</name>
    <name type="common">Zebra mussel</name>
    <name type="synonym">Mytilus polymorpha</name>
    <dbReference type="NCBI Taxonomy" id="45954"/>
    <lineage>
        <taxon>Eukaryota</taxon>
        <taxon>Metazoa</taxon>
        <taxon>Spiralia</taxon>
        <taxon>Lophotrochozoa</taxon>
        <taxon>Mollusca</taxon>
        <taxon>Bivalvia</taxon>
        <taxon>Autobranchia</taxon>
        <taxon>Heteroconchia</taxon>
        <taxon>Euheterodonta</taxon>
        <taxon>Imparidentia</taxon>
        <taxon>Neoheterodontei</taxon>
        <taxon>Myida</taxon>
        <taxon>Dreissenoidea</taxon>
        <taxon>Dreissenidae</taxon>
        <taxon>Dreissena</taxon>
    </lineage>
</organism>
<gene>
    <name evidence="1" type="ORF">DPMN_016120</name>
</gene>
<dbReference type="EMBL" id="JAIWYP010000001">
    <property type="protein sequence ID" value="KAH3892009.1"/>
    <property type="molecule type" value="Genomic_DNA"/>
</dbReference>
<comment type="caution">
    <text evidence="1">The sequence shown here is derived from an EMBL/GenBank/DDBJ whole genome shotgun (WGS) entry which is preliminary data.</text>
</comment>
<dbReference type="AlphaFoldDB" id="A0A9D4NE59"/>
<evidence type="ECO:0000313" key="2">
    <source>
        <dbReference type="Proteomes" id="UP000828390"/>
    </source>
</evidence>
<name>A0A9D4NE59_DREPO</name>
<reference evidence="1" key="1">
    <citation type="journal article" date="2019" name="bioRxiv">
        <title>The Genome of the Zebra Mussel, Dreissena polymorpha: A Resource for Invasive Species Research.</title>
        <authorList>
            <person name="McCartney M.A."/>
            <person name="Auch B."/>
            <person name="Kono T."/>
            <person name="Mallez S."/>
            <person name="Zhang Y."/>
            <person name="Obille A."/>
            <person name="Becker A."/>
            <person name="Abrahante J.E."/>
            <person name="Garbe J."/>
            <person name="Badalamenti J.P."/>
            <person name="Herman A."/>
            <person name="Mangelson H."/>
            <person name="Liachko I."/>
            <person name="Sullivan S."/>
            <person name="Sone E.D."/>
            <person name="Koren S."/>
            <person name="Silverstein K.A.T."/>
            <person name="Beckman K.B."/>
            <person name="Gohl D.M."/>
        </authorList>
    </citation>
    <scope>NUCLEOTIDE SEQUENCE</scope>
    <source>
        <strain evidence="1">Duluth1</strain>
        <tissue evidence="1">Whole animal</tissue>
    </source>
</reference>
<dbReference type="OrthoDB" id="10657580at2759"/>
<sequence>MCDYYAATMRFGATVLIFVCVSGSVDALHRNPKLFNRHLALPTPSPTKRPDAANKWPFGIMEFASLFAKCHEWEMFITTDPSEDTDPEMRMDADMMTLAIACNKMSTVMEKIKNDDFTEADTATFNEYFPLLQCTNLQIDRERILDYLGETNTDIESDPFLASTARLAAECQGVFEKYDLQDVSRRAMQAGSSDFRLGK</sequence>
<keyword evidence="2" id="KW-1185">Reference proteome</keyword>